<sequence precursor="true">MLRITPPLLLLGLSCSVAAANGLDREGFNFLWEDHFNGNSLDTARWEAINRRDSYNNEKQYYHPDQVAVDNGNLVITTTDEPLAGKDYRSGLVRTHTEQAYGRWEVRADLPTTQGMWPAIWLLPDSKPWPSGGEIDIMENRGSEPWKVSSAYHWGPSWPSNFVYDSTYATGTSYHDGFHTYAVEWEPDQIRYYVDDQLHFTVNDYTAPISSTPMHLIINLAIGGDYGGDPNHTTSFPQTMEVDYVRVWELDQPERPPAVAEQNLMPGSTFEAEDGGLDNWHPFGSEASVGLTTDHAHLGDQSLRITGSGGGGTSYSGVAQGSYQVEPGQKIRVSSHAMIPSLDSLIGTDNFVTMKLEFYSVLGGQFFSEDMISFIETTIASSTSDLDTWLLNTLEATVPEGAVETRLAFVFVQNDGAPGTVYIDDATLQVLRDADPGDANADGEVNLLDLSALASNFGGTGAWVQGDFNADGNVDLLDLSLLASGFNTDAVPTPGSAMLLLASFAGVSRRSL</sequence>
<dbReference type="InterPro" id="IPR013320">
    <property type="entry name" value="ConA-like_dom_sf"/>
</dbReference>
<organism evidence="4 5">
    <name type="scientific">Mucisphaera calidilacus</name>
    <dbReference type="NCBI Taxonomy" id="2527982"/>
    <lineage>
        <taxon>Bacteria</taxon>
        <taxon>Pseudomonadati</taxon>
        <taxon>Planctomycetota</taxon>
        <taxon>Phycisphaerae</taxon>
        <taxon>Phycisphaerales</taxon>
        <taxon>Phycisphaeraceae</taxon>
        <taxon>Mucisphaera</taxon>
    </lineage>
</organism>
<dbReference type="InterPro" id="IPR000757">
    <property type="entry name" value="Beta-glucanase-like"/>
</dbReference>
<keyword evidence="5" id="KW-1185">Reference proteome</keyword>
<dbReference type="PANTHER" id="PTHR10963">
    <property type="entry name" value="GLYCOSYL HYDROLASE-RELATED"/>
    <property type="match status" value="1"/>
</dbReference>
<dbReference type="EC" id="3.2.1.39" evidence="4"/>
<dbReference type="OrthoDB" id="9809583at2"/>
<protein>
    <submittedName>
        <fullName evidence="4">Glucan endo-1,3-beta-glucosidase A1</fullName>
        <ecNumber evidence="4">3.2.1.39</ecNumber>
    </submittedName>
</protein>
<evidence type="ECO:0000256" key="2">
    <source>
        <dbReference type="SAM" id="SignalP"/>
    </source>
</evidence>
<keyword evidence="4" id="KW-0378">Hydrolase</keyword>
<keyword evidence="2" id="KW-0732">Signal</keyword>
<dbReference type="RefSeq" id="WP_145446074.1">
    <property type="nucleotide sequence ID" value="NZ_CP036280.1"/>
</dbReference>
<dbReference type="Gene3D" id="1.10.1330.10">
    <property type="entry name" value="Dockerin domain"/>
    <property type="match status" value="1"/>
</dbReference>
<dbReference type="GO" id="GO:0042973">
    <property type="term" value="F:glucan endo-1,3-beta-D-glucosidase activity"/>
    <property type="evidence" value="ECO:0007669"/>
    <property type="project" value="UniProtKB-EC"/>
</dbReference>
<accession>A0A518BY43</accession>
<dbReference type="InterPro" id="IPR036439">
    <property type="entry name" value="Dockerin_dom_sf"/>
</dbReference>
<dbReference type="Pfam" id="PF00722">
    <property type="entry name" value="Glyco_hydro_16"/>
    <property type="match status" value="1"/>
</dbReference>
<gene>
    <name evidence="4" type="primary">glcA</name>
    <name evidence="4" type="ORF">Pan265_17360</name>
</gene>
<dbReference type="InterPro" id="IPR050546">
    <property type="entry name" value="Glycosyl_Hydrlase_16"/>
</dbReference>
<name>A0A518BY43_9BACT</name>
<evidence type="ECO:0000313" key="5">
    <source>
        <dbReference type="Proteomes" id="UP000320386"/>
    </source>
</evidence>
<dbReference type="SUPFAM" id="SSF63446">
    <property type="entry name" value="Type I dockerin domain"/>
    <property type="match status" value="1"/>
</dbReference>
<evidence type="ECO:0000256" key="1">
    <source>
        <dbReference type="ARBA" id="ARBA00006865"/>
    </source>
</evidence>
<dbReference type="Gene3D" id="2.60.120.260">
    <property type="entry name" value="Galactose-binding domain-like"/>
    <property type="match status" value="1"/>
</dbReference>
<feature type="chain" id="PRO_5021921068" evidence="2">
    <location>
        <begin position="20"/>
        <end position="512"/>
    </location>
</feature>
<keyword evidence="4" id="KW-0326">Glycosidase</keyword>
<dbReference type="Proteomes" id="UP000320386">
    <property type="component" value="Chromosome"/>
</dbReference>
<dbReference type="InterPro" id="IPR018247">
    <property type="entry name" value="EF_Hand_1_Ca_BS"/>
</dbReference>
<dbReference type="EMBL" id="CP036280">
    <property type="protein sequence ID" value="QDU71878.1"/>
    <property type="molecule type" value="Genomic_DNA"/>
</dbReference>
<dbReference type="AlphaFoldDB" id="A0A518BY43"/>
<evidence type="ECO:0000259" key="3">
    <source>
        <dbReference type="PROSITE" id="PS51762"/>
    </source>
</evidence>
<dbReference type="PROSITE" id="PS51257">
    <property type="entry name" value="PROKAR_LIPOPROTEIN"/>
    <property type="match status" value="1"/>
</dbReference>
<dbReference type="PANTHER" id="PTHR10963:SF55">
    <property type="entry name" value="GLYCOSIDE HYDROLASE FAMILY 16 PROTEIN"/>
    <property type="match status" value="1"/>
</dbReference>
<evidence type="ECO:0000313" key="4">
    <source>
        <dbReference type="EMBL" id="QDU71878.1"/>
    </source>
</evidence>
<dbReference type="Pfam" id="PF00404">
    <property type="entry name" value="Dockerin_1"/>
    <property type="match status" value="1"/>
</dbReference>
<comment type="similarity">
    <text evidence="1">Belongs to the glycosyl hydrolase 16 family.</text>
</comment>
<dbReference type="PROSITE" id="PS00018">
    <property type="entry name" value="EF_HAND_1"/>
    <property type="match status" value="2"/>
</dbReference>
<dbReference type="Gene3D" id="2.60.120.200">
    <property type="match status" value="1"/>
</dbReference>
<feature type="domain" description="GH16" evidence="3">
    <location>
        <begin position="24"/>
        <end position="253"/>
    </location>
</feature>
<feature type="signal peptide" evidence="2">
    <location>
        <begin position="1"/>
        <end position="19"/>
    </location>
</feature>
<dbReference type="KEGG" id="mcad:Pan265_17360"/>
<dbReference type="InterPro" id="IPR002105">
    <property type="entry name" value="Dockerin_1_rpt"/>
</dbReference>
<proteinExistence type="inferred from homology"/>
<dbReference type="CDD" id="cd08023">
    <property type="entry name" value="GH16_laminarinase_like"/>
    <property type="match status" value="1"/>
</dbReference>
<dbReference type="GO" id="GO:0000272">
    <property type="term" value="P:polysaccharide catabolic process"/>
    <property type="evidence" value="ECO:0007669"/>
    <property type="project" value="InterPro"/>
</dbReference>
<dbReference type="PROSITE" id="PS51762">
    <property type="entry name" value="GH16_2"/>
    <property type="match status" value="1"/>
</dbReference>
<dbReference type="SUPFAM" id="SSF49899">
    <property type="entry name" value="Concanavalin A-like lectins/glucanases"/>
    <property type="match status" value="1"/>
</dbReference>
<reference evidence="4 5" key="1">
    <citation type="submission" date="2019-02" db="EMBL/GenBank/DDBJ databases">
        <title>Deep-cultivation of Planctomycetes and their phenomic and genomic characterization uncovers novel biology.</title>
        <authorList>
            <person name="Wiegand S."/>
            <person name="Jogler M."/>
            <person name="Boedeker C."/>
            <person name="Pinto D."/>
            <person name="Vollmers J."/>
            <person name="Rivas-Marin E."/>
            <person name="Kohn T."/>
            <person name="Peeters S.H."/>
            <person name="Heuer A."/>
            <person name="Rast P."/>
            <person name="Oberbeckmann S."/>
            <person name="Bunk B."/>
            <person name="Jeske O."/>
            <person name="Meyerdierks A."/>
            <person name="Storesund J.E."/>
            <person name="Kallscheuer N."/>
            <person name="Luecker S."/>
            <person name="Lage O.M."/>
            <person name="Pohl T."/>
            <person name="Merkel B.J."/>
            <person name="Hornburger P."/>
            <person name="Mueller R.-W."/>
            <person name="Bruemmer F."/>
            <person name="Labrenz M."/>
            <person name="Spormann A.M."/>
            <person name="Op den Camp H."/>
            <person name="Overmann J."/>
            <person name="Amann R."/>
            <person name="Jetten M.S.M."/>
            <person name="Mascher T."/>
            <person name="Medema M.H."/>
            <person name="Devos D.P."/>
            <person name="Kaster A.-K."/>
            <person name="Ovreas L."/>
            <person name="Rohde M."/>
            <person name="Galperin M.Y."/>
            <person name="Jogler C."/>
        </authorList>
    </citation>
    <scope>NUCLEOTIDE SEQUENCE [LARGE SCALE GENOMIC DNA]</scope>
    <source>
        <strain evidence="4 5">Pan265</strain>
    </source>
</reference>